<proteinExistence type="predicted"/>
<organism evidence="1">
    <name type="scientific">Echinostoma caproni</name>
    <dbReference type="NCBI Taxonomy" id="27848"/>
    <lineage>
        <taxon>Eukaryota</taxon>
        <taxon>Metazoa</taxon>
        <taxon>Spiralia</taxon>
        <taxon>Lophotrochozoa</taxon>
        <taxon>Platyhelminthes</taxon>
        <taxon>Trematoda</taxon>
        <taxon>Digenea</taxon>
        <taxon>Plagiorchiida</taxon>
        <taxon>Echinostomata</taxon>
        <taxon>Echinostomatoidea</taxon>
        <taxon>Echinostomatidae</taxon>
        <taxon>Echinostoma</taxon>
    </lineage>
</organism>
<evidence type="ECO:0000313" key="1">
    <source>
        <dbReference type="WBParaSite" id="ECPE_0001616901-mRNA-1"/>
    </source>
</evidence>
<name>A0A183BA91_9TREM</name>
<dbReference type="AlphaFoldDB" id="A0A183BA91"/>
<reference evidence="1" key="1">
    <citation type="submission" date="2016-06" db="UniProtKB">
        <authorList>
            <consortium name="WormBaseParasite"/>
        </authorList>
    </citation>
    <scope>IDENTIFICATION</scope>
</reference>
<dbReference type="WBParaSite" id="ECPE_0001616901-mRNA-1">
    <property type="protein sequence ID" value="ECPE_0001616901-mRNA-1"/>
    <property type="gene ID" value="ECPE_0001616901"/>
</dbReference>
<accession>A0A183BA91</accession>
<protein>
    <submittedName>
        <fullName evidence="1">SZT2 protein</fullName>
    </submittedName>
</protein>
<sequence length="214" mass="23644">LEANDWDLAAAYSTAVKDGVSEADMDVEQLLPHSPPPPETRVDTVPVNPNTNVHTSDPTFFIRHPSDQSSAHFVSPNTNPSDTQAVQGGTILEKDTGPVAACGHVRILHFTIQLELPSECGVPGICSECFTFPETETVASLKRHFIQLRLAELTVLATSAEWSEHFSEVNPNTLLAHLRFDSTGSPQTFTDDSVRSVLWNTFFTPIRPRMFRYP</sequence>